<organism evidence="2 3">
    <name type="scientific">Crateriforma conspicua</name>
    <dbReference type="NCBI Taxonomy" id="2527996"/>
    <lineage>
        <taxon>Bacteria</taxon>
        <taxon>Pseudomonadati</taxon>
        <taxon>Planctomycetota</taxon>
        <taxon>Planctomycetia</taxon>
        <taxon>Planctomycetales</taxon>
        <taxon>Planctomycetaceae</taxon>
        <taxon>Crateriforma</taxon>
    </lineage>
</organism>
<sequence length="311" mass="35409">MPAFHIQRTHRIAASAEQVFDAIADFRTWTTWSPWLKIDPDPTVTISTDPSSVGSTYDWQGDLVGQGGMKHRWLDRPRKIEIDLHFIKPFKSQSEVRFDIRSVGDETEVTWHMIGKLPWFLFWMKSSMEMFVGMDYERGLLMLAEFVETGTVRSKLDVEGVQSLDRLRVLGIRESCSMDDIGPVMEKVFEKVHQQIAASDANVPGNMVSVYHPTCDLKTRYFDFTCGIQTTDNDVTVDGLDELTVDAGRYLKVRHTGCYQHLGNAWSGAAQYCQYKKLKMAKEPGLEFYPNSPKDTDPADLITDVYMAIKG</sequence>
<dbReference type="SUPFAM" id="SSF55961">
    <property type="entry name" value="Bet v1-like"/>
    <property type="match status" value="1"/>
</dbReference>
<dbReference type="Gene3D" id="3.20.80.10">
    <property type="entry name" value="Regulatory factor, effector binding domain"/>
    <property type="match status" value="1"/>
</dbReference>
<dbReference type="Pfam" id="PF06445">
    <property type="entry name" value="GyrI-like"/>
    <property type="match status" value="1"/>
</dbReference>
<feature type="domain" description="AraC effector-binding" evidence="1">
    <location>
        <begin position="159"/>
        <end position="310"/>
    </location>
</feature>
<dbReference type="Gene3D" id="3.30.530.20">
    <property type="match status" value="1"/>
</dbReference>
<evidence type="ECO:0000259" key="1">
    <source>
        <dbReference type="SMART" id="SM00871"/>
    </source>
</evidence>
<comment type="caution">
    <text evidence="2">The sequence shown here is derived from an EMBL/GenBank/DDBJ whole genome shotgun (WGS) entry which is preliminary data.</text>
</comment>
<dbReference type="InterPro" id="IPR023393">
    <property type="entry name" value="START-like_dom_sf"/>
</dbReference>
<dbReference type="CDD" id="cd07818">
    <property type="entry name" value="SRPBCC_1"/>
    <property type="match status" value="1"/>
</dbReference>
<dbReference type="InterPro" id="IPR029442">
    <property type="entry name" value="GyrI-like"/>
</dbReference>
<protein>
    <submittedName>
        <fullName evidence="2">Bacterial transcription activator, effector binding domain</fullName>
    </submittedName>
</protein>
<dbReference type="EMBL" id="SJPZ01000001">
    <property type="protein sequence ID" value="TWU65839.1"/>
    <property type="molecule type" value="Genomic_DNA"/>
</dbReference>
<dbReference type="RefSeq" id="WP_146412232.1">
    <property type="nucleotide sequence ID" value="NZ_SJPZ01000001.1"/>
</dbReference>
<name>A0A5C6FSD1_9PLAN</name>
<dbReference type="InterPro" id="IPR010499">
    <property type="entry name" value="AraC_E-bd"/>
</dbReference>
<accession>A0A5C6FSD1</accession>
<dbReference type="SUPFAM" id="SSF55136">
    <property type="entry name" value="Probable bacterial effector-binding domain"/>
    <property type="match status" value="1"/>
</dbReference>
<proteinExistence type="predicted"/>
<dbReference type="Proteomes" id="UP000316476">
    <property type="component" value="Unassembled WGS sequence"/>
</dbReference>
<evidence type="ECO:0000313" key="2">
    <source>
        <dbReference type="EMBL" id="TWU65839.1"/>
    </source>
</evidence>
<reference evidence="2 3" key="1">
    <citation type="submission" date="2019-02" db="EMBL/GenBank/DDBJ databases">
        <title>Deep-cultivation of Planctomycetes and their phenomic and genomic characterization uncovers novel biology.</title>
        <authorList>
            <person name="Wiegand S."/>
            <person name="Jogler M."/>
            <person name="Boedeker C."/>
            <person name="Pinto D."/>
            <person name="Vollmers J."/>
            <person name="Rivas-Marin E."/>
            <person name="Kohn T."/>
            <person name="Peeters S.H."/>
            <person name="Heuer A."/>
            <person name="Rast P."/>
            <person name="Oberbeckmann S."/>
            <person name="Bunk B."/>
            <person name="Jeske O."/>
            <person name="Meyerdierks A."/>
            <person name="Storesund J.E."/>
            <person name="Kallscheuer N."/>
            <person name="Luecker S."/>
            <person name="Lage O.M."/>
            <person name="Pohl T."/>
            <person name="Merkel B.J."/>
            <person name="Hornburger P."/>
            <person name="Mueller R.-W."/>
            <person name="Bruemmer F."/>
            <person name="Labrenz M."/>
            <person name="Spormann A.M."/>
            <person name="Op Den Camp H."/>
            <person name="Overmann J."/>
            <person name="Amann R."/>
            <person name="Jetten M.S.M."/>
            <person name="Mascher T."/>
            <person name="Medema M.H."/>
            <person name="Devos D.P."/>
            <person name="Kaster A.-K."/>
            <person name="Ovreas L."/>
            <person name="Rohde M."/>
            <person name="Galperin M.Y."/>
            <person name="Jogler C."/>
        </authorList>
    </citation>
    <scope>NUCLEOTIDE SEQUENCE [LARGE SCALE GENOMIC DNA]</scope>
    <source>
        <strain evidence="2 3">V7</strain>
    </source>
</reference>
<gene>
    <name evidence="2" type="ORF">V7x_13930</name>
</gene>
<dbReference type="InterPro" id="IPR011256">
    <property type="entry name" value="Reg_factor_effector_dom_sf"/>
</dbReference>
<dbReference type="Pfam" id="PF10604">
    <property type="entry name" value="Polyketide_cyc2"/>
    <property type="match status" value="1"/>
</dbReference>
<dbReference type="InterPro" id="IPR019587">
    <property type="entry name" value="Polyketide_cyclase/dehydratase"/>
</dbReference>
<dbReference type="SMART" id="SM00871">
    <property type="entry name" value="AraC_E_bind"/>
    <property type="match status" value="1"/>
</dbReference>
<dbReference type="OrthoDB" id="9807923at2"/>
<dbReference type="AlphaFoldDB" id="A0A5C6FSD1"/>
<evidence type="ECO:0000313" key="3">
    <source>
        <dbReference type="Proteomes" id="UP000316476"/>
    </source>
</evidence>